<evidence type="ECO:0000259" key="2">
    <source>
        <dbReference type="Pfam" id="PF12776"/>
    </source>
</evidence>
<reference evidence="3 4" key="1">
    <citation type="journal article" date="2017" name="Nat. Commun.">
        <title>Genome assembly with in vitro proximity ligation data and whole-genome triplication in lettuce.</title>
        <authorList>
            <person name="Reyes-Chin-Wo S."/>
            <person name="Wang Z."/>
            <person name="Yang X."/>
            <person name="Kozik A."/>
            <person name="Arikit S."/>
            <person name="Song C."/>
            <person name="Xia L."/>
            <person name="Froenicke L."/>
            <person name="Lavelle D.O."/>
            <person name="Truco M.J."/>
            <person name="Xia R."/>
            <person name="Zhu S."/>
            <person name="Xu C."/>
            <person name="Xu H."/>
            <person name="Xu X."/>
            <person name="Cox K."/>
            <person name="Korf I."/>
            <person name="Meyers B.C."/>
            <person name="Michelmore R.W."/>
        </authorList>
    </citation>
    <scope>NUCLEOTIDE SEQUENCE [LARGE SCALE GENOMIC DNA]</scope>
    <source>
        <strain evidence="4">cv. Salinas</strain>
        <tissue evidence="3">Seedlings</tissue>
    </source>
</reference>
<protein>
    <recommendedName>
        <fullName evidence="2">Myb/SANT-like domain-containing protein</fullName>
    </recommendedName>
</protein>
<sequence>MEDRRQWTQEEEDALITILQHIVVICGKGDNGSFRTGTYDQLVLKLWEKVIGINITAKHMQKKIKRIKDKFYAAYDMQNTGGFGWGDARKCKNSNKNYFANKPFNAYECLANVFGKGRAIGATAEVTENQNVDNEEIENFPSSNSNPQNTATSSNPNPKDLAQNRKRKAAFEK</sequence>
<organism evidence="3 4">
    <name type="scientific">Lactuca sativa</name>
    <name type="common">Garden lettuce</name>
    <dbReference type="NCBI Taxonomy" id="4236"/>
    <lineage>
        <taxon>Eukaryota</taxon>
        <taxon>Viridiplantae</taxon>
        <taxon>Streptophyta</taxon>
        <taxon>Embryophyta</taxon>
        <taxon>Tracheophyta</taxon>
        <taxon>Spermatophyta</taxon>
        <taxon>Magnoliopsida</taxon>
        <taxon>eudicotyledons</taxon>
        <taxon>Gunneridae</taxon>
        <taxon>Pentapetalae</taxon>
        <taxon>asterids</taxon>
        <taxon>campanulids</taxon>
        <taxon>Asterales</taxon>
        <taxon>Asteraceae</taxon>
        <taxon>Cichorioideae</taxon>
        <taxon>Cichorieae</taxon>
        <taxon>Lactucinae</taxon>
        <taxon>Lactuca</taxon>
    </lineage>
</organism>
<evidence type="ECO:0000313" key="4">
    <source>
        <dbReference type="Proteomes" id="UP000235145"/>
    </source>
</evidence>
<dbReference type="PANTHER" id="PTHR46250:SF18">
    <property type="entry name" value="MYB_SANT-LIKE DOMAIN-CONTAINING PROTEIN"/>
    <property type="match status" value="1"/>
</dbReference>
<dbReference type="PANTHER" id="PTHR46250">
    <property type="entry name" value="MYB/SANT-LIKE DNA-BINDING DOMAIN PROTEIN-RELATED"/>
    <property type="match status" value="1"/>
</dbReference>
<dbReference type="Pfam" id="PF12776">
    <property type="entry name" value="Myb_DNA-bind_3"/>
    <property type="match status" value="1"/>
</dbReference>
<feature type="compositionally biased region" description="Polar residues" evidence="1">
    <location>
        <begin position="140"/>
        <end position="157"/>
    </location>
</feature>
<name>A0A9R1WIR0_LACSA</name>
<evidence type="ECO:0000256" key="1">
    <source>
        <dbReference type="SAM" id="MobiDB-lite"/>
    </source>
</evidence>
<comment type="caution">
    <text evidence="3">The sequence shown here is derived from an EMBL/GenBank/DDBJ whole genome shotgun (WGS) entry which is preliminary data.</text>
</comment>
<dbReference type="Proteomes" id="UP000235145">
    <property type="component" value="Unassembled WGS sequence"/>
</dbReference>
<feature type="compositionally biased region" description="Basic residues" evidence="1">
    <location>
        <begin position="164"/>
        <end position="173"/>
    </location>
</feature>
<dbReference type="AlphaFoldDB" id="A0A9R1WIR0"/>
<accession>A0A9R1WIR0</accession>
<feature type="domain" description="Myb/SANT-like" evidence="2">
    <location>
        <begin position="6"/>
        <end position="90"/>
    </location>
</feature>
<dbReference type="InterPro" id="IPR024752">
    <property type="entry name" value="Myb/SANT-like_dom"/>
</dbReference>
<proteinExistence type="predicted"/>
<dbReference type="EMBL" id="NBSK02000002">
    <property type="protein sequence ID" value="KAJ0223497.1"/>
    <property type="molecule type" value="Genomic_DNA"/>
</dbReference>
<keyword evidence="4" id="KW-1185">Reference proteome</keyword>
<feature type="region of interest" description="Disordered" evidence="1">
    <location>
        <begin position="130"/>
        <end position="173"/>
    </location>
</feature>
<gene>
    <name evidence="3" type="ORF">LSAT_V11C200069720</name>
</gene>
<evidence type="ECO:0000313" key="3">
    <source>
        <dbReference type="EMBL" id="KAJ0223497.1"/>
    </source>
</evidence>